<comment type="caution">
    <text evidence="27">The sequence shown here is derived from an EMBL/GenBank/DDBJ whole genome shotgun (WGS) entry which is preliminary data.</text>
</comment>
<dbReference type="GO" id="GO:0006487">
    <property type="term" value="P:protein N-linked glycosylation"/>
    <property type="evidence" value="ECO:0007669"/>
    <property type="project" value="TreeGrafter"/>
</dbReference>
<feature type="disulfide bond" evidence="25">
    <location>
        <begin position="338"/>
        <end position="442"/>
    </location>
</feature>
<keyword evidence="12 26" id="KW-1133">Transmembrane helix</keyword>
<keyword evidence="16" id="KW-0325">Glycoprotein</keyword>
<proteinExistence type="inferred from homology"/>
<evidence type="ECO:0000256" key="19">
    <source>
        <dbReference type="ARBA" id="ARBA00031203"/>
    </source>
</evidence>
<evidence type="ECO:0000256" key="14">
    <source>
        <dbReference type="ARBA" id="ARBA00023136"/>
    </source>
</evidence>
<dbReference type="AlphaFoldDB" id="A0AAV2TSR7"/>
<feature type="disulfide bond" evidence="25">
    <location>
        <begin position="333"/>
        <end position="356"/>
    </location>
</feature>
<dbReference type="GO" id="GO:0046872">
    <property type="term" value="F:metal ion binding"/>
    <property type="evidence" value="ECO:0007669"/>
    <property type="project" value="UniProtKB-KW"/>
</dbReference>
<gene>
    <name evidence="27" type="ORF">CDAUBV1_LOCUS15196</name>
</gene>
<feature type="disulfide bond" evidence="25">
    <location>
        <begin position="201"/>
        <end position="215"/>
    </location>
</feature>
<keyword evidence="17 24" id="KW-0464">Manganese</keyword>
<evidence type="ECO:0000256" key="20">
    <source>
        <dbReference type="ARBA" id="ARBA00032552"/>
    </source>
</evidence>
<comment type="pathway">
    <text evidence="3">Protein modification; protein glycosylation.</text>
</comment>
<evidence type="ECO:0000256" key="8">
    <source>
        <dbReference type="ARBA" id="ARBA00022679"/>
    </source>
</evidence>
<feature type="binding site" evidence="23">
    <location>
        <begin position="234"/>
        <end position="238"/>
    </location>
    <ligand>
        <name>substrate</name>
    </ligand>
</feature>
<organism evidence="27 28">
    <name type="scientific">Calicophoron daubneyi</name>
    <name type="common">Rumen fluke</name>
    <name type="synonym">Paramphistomum daubneyi</name>
    <dbReference type="NCBI Taxonomy" id="300641"/>
    <lineage>
        <taxon>Eukaryota</taxon>
        <taxon>Metazoa</taxon>
        <taxon>Spiralia</taxon>
        <taxon>Lophotrochozoa</taxon>
        <taxon>Platyhelminthes</taxon>
        <taxon>Trematoda</taxon>
        <taxon>Digenea</taxon>
        <taxon>Plagiorchiida</taxon>
        <taxon>Pronocephalata</taxon>
        <taxon>Paramphistomoidea</taxon>
        <taxon>Paramphistomidae</taxon>
        <taxon>Calicophoron</taxon>
    </lineage>
</organism>
<comment type="catalytic activity">
    <reaction evidence="22">
        <text>an N(4)-{beta-D-GlcNAc-(1-&gt;2)-alpha-D-Man-(1-&gt;3)-[alpha-D-Man-(1-&gt;6)]-beta-D-Man-(1-&gt;4)-beta-D-GlcNAc-(1-&gt;4)-beta-D-GlcNAc}-L-asparaginyl-[protein] + UDP-N-acetyl-alpha-D-glucosamine = N(4)-{beta-D-GlcNAc-(1-&gt;2)-alpha-D-Man-(1-&gt;3)-[beta-D-GlcNAc-(1-&gt;2)-alpha-D-Man-(1-&gt;6)]-beta-D-Man-(1-&gt;4)-beta-D-GlcNAc-(1-&gt;4)-beta-D-GlcNAc}-L-asparaginyl-[protein] + UDP + H(+)</text>
        <dbReference type="Rhea" id="RHEA:12941"/>
        <dbReference type="Rhea" id="RHEA-COMP:13526"/>
        <dbReference type="Rhea" id="RHEA-COMP:14369"/>
        <dbReference type="ChEBI" id="CHEBI:15378"/>
        <dbReference type="ChEBI" id="CHEBI:57705"/>
        <dbReference type="ChEBI" id="CHEBI:58223"/>
        <dbReference type="ChEBI" id="CHEBI:60615"/>
        <dbReference type="ChEBI" id="CHEBI:60651"/>
        <dbReference type="EC" id="2.4.1.143"/>
    </reaction>
</comment>
<accession>A0AAV2TSR7</accession>
<comment type="cofactor">
    <cofactor evidence="1 24">
        <name>Mn(2+)</name>
        <dbReference type="ChEBI" id="CHEBI:29035"/>
    </cofactor>
</comment>
<dbReference type="GO" id="GO:0000139">
    <property type="term" value="C:Golgi membrane"/>
    <property type="evidence" value="ECO:0007669"/>
    <property type="project" value="UniProtKB-SubCell"/>
</dbReference>
<evidence type="ECO:0000256" key="18">
    <source>
        <dbReference type="ARBA" id="ARBA00029663"/>
    </source>
</evidence>
<feature type="binding site" evidence="24">
    <location>
        <position position="374"/>
    </location>
    <ligand>
        <name>Mn(2+)</name>
        <dbReference type="ChEBI" id="CHEBI:29035"/>
    </ligand>
</feature>
<feature type="binding site" evidence="23">
    <location>
        <begin position="128"/>
        <end position="132"/>
    </location>
    <ligand>
        <name>substrate</name>
    </ligand>
</feature>
<dbReference type="Gene3D" id="3.90.550.10">
    <property type="entry name" value="Spore Coat Polysaccharide Biosynthesis Protein SpsA, Chain A"/>
    <property type="match status" value="1"/>
</dbReference>
<evidence type="ECO:0000256" key="11">
    <source>
        <dbReference type="ARBA" id="ARBA00022968"/>
    </source>
</evidence>
<evidence type="ECO:0000256" key="21">
    <source>
        <dbReference type="ARBA" id="ARBA00032915"/>
    </source>
</evidence>
<evidence type="ECO:0000256" key="1">
    <source>
        <dbReference type="ARBA" id="ARBA00001936"/>
    </source>
</evidence>
<evidence type="ECO:0000313" key="28">
    <source>
        <dbReference type="Proteomes" id="UP001497525"/>
    </source>
</evidence>
<keyword evidence="7" id="KW-0328">Glycosyltransferase</keyword>
<protein>
    <recommendedName>
        <fullName evidence="6">Alpha-1,6-mannosyl-glycoprotein 2-beta-N-acetylglucosaminyltransferase</fullName>
        <ecNumber evidence="5">2.4.1.143</ecNumber>
    </recommendedName>
    <alternativeName>
        <fullName evidence="21">Beta-1,2-N-acetylglucosaminyltransferase II</fullName>
    </alternativeName>
    <alternativeName>
        <fullName evidence="20">GlcNAc-T II</fullName>
    </alternativeName>
    <alternativeName>
        <fullName evidence="19">Mannoside acetylglucosaminyltransferase 2</fullName>
    </alternativeName>
    <alternativeName>
        <fullName evidence="18">N-glycosyl-oligosaccharide-glycoprotein N-acetylglucosaminyltransferase II</fullName>
    </alternativeName>
</protein>
<evidence type="ECO:0000256" key="7">
    <source>
        <dbReference type="ARBA" id="ARBA00022676"/>
    </source>
</evidence>
<dbReference type="EMBL" id="CAXLJL010000689">
    <property type="protein sequence ID" value="CAL5140019.1"/>
    <property type="molecule type" value="Genomic_DNA"/>
</dbReference>
<evidence type="ECO:0000256" key="15">
    <source>
        <dbReference type="ARBA" id="ARBA00023157"/>
    </source>
</evidence>
<evidence type="ECO:0000256" key="16">
    <source>
        <dbReference type="ARBA" id="ARBA00023180"/>
    </source>
</evidence>
<keyword evidence="11" id="KW-0735">Signal-anchor</keyword>
<evidence type="ECO:0000256" key="12">
    <source>
        <dbReference type="ARBA" id="ARBA00022989"/>
    </source>
</evidence>
<dbReference type="EC" id="2.4.1.143" evidence="5"/>
<evidence type="ECO:0000256" key="6">
    <source>
        <dbReference type="ARBA" id="ARBA00014817"/>
    </source>
</evidence>
<dbReference type="InterPro" id="IPR029044">
    <property type="entry name" value="Nucleotide-diphossugar_trans"/>
</dbReference>
<evidence type="ECO:0000256" key="25">
    <source>
        <dbReference type="PIRSR" id="PIRSR607754-3"/>
    </source>
</evidence>
<evidence type="ECO:0000313" key="27">
    <source>
        <dbReference type="EMBL" id="CAL5140019.1"/>
    </source>
</evidence>
<evidence type="ECO:0000256" key="13">
    <source>
        <dbReference type="ARBA" id="ARBA00023034"/>
    </source>
</evidence>
<comment type="similarity">
    <text evidence="4">Belongs to the glycosyltransferase 16 (GT16) protein family.</text>
</comment>
<reference evidence="27" key="1">
    <citation type="submission" date="2024-06" db="EMBL/GenBank/DDBJ databases">
        <authorList>
            <person name="Liu X."/>
            <person name="Lenzi L."/>
            <person name="Haldenby T S."/>
            <person name="Uol C."/>
        </authorList>
    </citation>
    <scope>NUCLEOTIDE SEQUENCE</scope>
</reference>
<evidence type="ECO:0000256" key="23">
    <source>
        <dbReference type="PIRSR" id="PIRSR607754-1"/>
    </source>
</evidence>
<evidence type="ECO:0000256" key="10">
    <source>
        <dbReference type="ARBA" id="ARBA00022723"/>
    </source>
</evidence>
<dbReference type="PANTHER" id="PTHR12871:SF0">
    <property type="entry name" value="ALPHA-1,6-MANNOSYL-GLYCOPROTEIN 2-BETA-N-ACETYLGLUCOSAMINYLTRANSFERASE"/>
    <property type="match status" value="1"/>
</dbReference>
<keyword evidence="10 24" id="KW-0479">Metal-binding</keyword>
<evidence type="ECO:0000256" key="5">
    <source>
        <dbReference type="ARBA" id="ARBA00012613"/>
    </source>
</evidence>
<feature type="disulfide bond" evidence="25">
    <location>
        <begin position="378"/>
        <end position="388"/>
    </location>
</feature>
<dbReference type="GO" id="GO:0005795">
    <property type="term" value="C:Golgi stack"/>
    <property type="evidence" value="ECO:0007669"/>
    <property type="project" value="InterPro"/>
</dbReference>
<name>A0AAV2TSR7_CALDB</name>
<dbReference type="Proteomes" id="UP001497525">
    <property type="component" value="Unassembled WGS sequence"/>
</dbReference>
<evidence type="ECO:0000256" key="17">
    <source>
        <dbReference type="ARBA" id="ARBA00023211"/>
    </source>
</evidence>
<feature type="binding site" evidence="24">
    <location>
        <position position="266"/>
    </location>
    <ligand>
        <name>Mn(2+)</name>
        <dbReference type="ChEBI" id="CHEBI:29035"/>
    </ligand>
</feature>
<sequence>MQRPAPCEFRSRYALSRTIVMVLSCRFFARIAIALTCFLALGINIVLFTRLPSRSASHRSKFQSALMSLAGPDAKEKPTQNLFNASLRGYIRRMNAEQHIANEKSFGRLPSQDNPGLQSSPASVFVIQMHNRPDELEVLLSSLSKVKGIKESLIIFSMDVVSDVLIKLINGVQFARTASIFFPHSIQTFSDIFPGTGIDDCPDGVYLTKRSDEKCFNEKWPDTYGHYRNGSITQTKHHWLWKTKFIFEHFEPIRNYPGYVIFLEDDLYVLEDILHVTRLMEKFWDPKEARGFLAFSDEHPPQDHKGTVLYEFPWRNSIVMGISRAMWKELSRCMASFCNYDDYNWDWSLQFVNSNCMGGRLLAVALSGLPRVYHLGECRGMHHNKNNCSAKEIADKLINKIPKQEGPNLYPEKLEIIKSAVWVGYSGGPNGGWGDPRDRALCVSILENRWTPVIKSLAPHLMDYSPIY</sequence>
<dbReference type="GO" id="GO:0009312">
    <property type="term" value="P:oligosaccharide biosynthetic process"/>
    <property type="evidence" value="ECO:0007669"/>
    <property type="project" value="InterPro"/>
</dbReference>
<dbReference type="PANTHER" id="PTHR12871">
    <property type="entry name" value="BETA-1,2-N-ACETYLGLUCOSAMINYLTRANSFERASE II"/>
    <property type="match status" value="1"/>
</dbReference>
<evidence type="ECO:0000256" key="2">
    <source>
        <dbReference type="ARBA" id="ARBA00004323"/>
    </source>
</evidence>
<keyword evidence="14 26" id="KW-0472">Membrane</keyword>
<evidence type="ECO:0000256" key="9">
    <source>
        <dbReference type="ARBA" id="ARBA00022692"/>
    </source>
</evidence>
<keyword evidence="8" id="KW-0808">Transferase</keyword>
<evidence type="ECO:0000256" key="24">
    <source>
        <dbReference type="PIRSR" id="PIRSR607754-2"/>
    </source>
</evidence>
<evidence type="ECO:0000256" key="22">
    <source>
        <dbReference type="ARBA" id="ARBA00093257"/>
    </source>
</evidence>
<evidence type="ECO:0000256" key="26">
    <source>
        <dbReference type="SAM" id="Phobius"/>
    </source>
</evidence>
<dbReference type="GO" id="GO:0008455">
    <property type="term" value="F:alpha-1,6-mannosylglycoprotein 2-beta-N-acetylglucosaminyltransferase activity"/>
    <property type="evidence" value="ECO:0007669"/>
    <property type="project" value="UniProtKB-EC"/>
</dbReference>
<keyword evidence="9 26" id="KW-0812">Transmembrane</keyword>
<comment type="subcellular location">
    <subcellularLocation>
        <location evidence="2">Golgi apparatus membrane</location>
        <topology evidence="2">Single-pass type II membrane protein</topology>
    </subcellularLocation>
</comment>
<dbReference type="InterPro" id="IPR007754">
    <property type="entry name" value="GlcNAc_II"/>
</dbReference>
<keyword evidence="13" id="KW-0333">Golgi apparatus</keyword>
<dbReference type="Pfam" id="PF05060">
    <property type="entry name" value="MGAT2"/>
    <property type="match status" value="1"/>
</dbReference>
<feature type="binding site" evidence="23">
    <location>
        <position position="159"/>
    </location>
    <ligand>
        <name>substrate</name>
    </ligand>
</feature>
<evidence type="ECO:0000256" key="3">
    <source>
        <dbReference type="ARBA" id="ARBA00004922"/>
    </source>
</evidence>
<evidence type="ECO:0000256" key="4">
    <source>
        <dbReference type="ARBA" id="ARBA00011011"/>
    </source>
</evidence>
<keyword evidence="15 25" id="KW-1015">Disulfide bond</keyword>
<feature type="transmembrane region" description="Helical" evidence="26">
    <location>
        <begin position="27"/>
        <end position="49"/>
    </location>
</feature>